<comment type="caution">
    <text evidence="2">The sequence shown here is derived from an EMBL/GenBank/DDBJ whole genome shotgun (WGS) entry which is preliminary data.</text>
</comment>
<feature type="domain" description="HTH marR-type" evidence="1">
    <location>
        <begin position="5"/>
        <end position="139"/>
    </location>
</feature>
<dbReference type="PROSITE" id="PS50995">
    <property type="entry name" value="HTH_MARR_2"/>
    <property type="match status" value="1"/>
</dbReference>
<evidence type="ECO:0000313" key="2">
    <source>
        <dbReference type="EMBL" id="HIU91025.1"/>
    </source>
</evidence>
<dbReference type="SMART" id="SM00347">
    <property type="entry name" value="HTH_MARR"/>
    <property type="match status" value="1"/>
</dbReference>
<dbReference type="Pfam" id="PF01047">
    <property type="entry name" value="MarR"/>
    <property type="match status" value="1"/>
</dbReference>
<dbReference type="SUPFAM" id="SSF46785">
    <property type="entry name" value="Winged helix' DNA-binding domain"/>
    <property type="match status" value="1"/>
</dbReference>
<dbReference type="Proteomes" id="UP000886852">
    <property type="component" value="Unassembled WGS sequence"/>
</dbReference>
<dbReference type="PANTHER" id="PTHR33164:SF43">
    <property type="entry name" value="HTH-TYPE TRANSCRIPTIONAL REPRESSOR YETL"/>
    <property type="match status" value="1"/>
</dbReference>
<sequence>MSKTVSDLVELITEYYPKLRKVFRNLVSIKDVPISLTQLTCLNVIDKQNLPTMSELAEALSMSNQQLTKVVDGLEDLGMAERVYNESNRRKIYAKVTPKGKQTLEAFKSELDRKLGRLLGKISDDETDKLYYCVAHIATYFGYKEQ</sequence>
<dbReference type="GO" id="GO:0003700">
    <property type="term" value="F:DNA-binding transcription factor activity"/>
    <property type="evidence" value="ECO:0007669"/>
    <property type="project" value="InterPro"/>
</dbReference>
<accession>A0A9D1MXM5</accession>
<proteinExistence type="predicted"/>
<gene>
    <name evidence="2" type="ORF">IAC72_03350</name>
</gene>
<evidence type="ECO:0000313" key="3">
    <source>
        <dbReference type="Proteomes" id="UP000886852"/>
    </source>
</evidence>
<dbReference type="PANTHER" id="PTHR33164">
    <property type="entry name" value="TRANSCRIPTIONAL REGULATOR, MARR FAMILY"/>
    <property type="match status" value="1"/>
</dbReference>
<reference evidence="2" key="1">
    <citation type="submission" date="2020-10" db="EMBL/GenBank/DDBJ databases">
        <authorList>
            <person name="Gilroy R."/>
        </authorList>
    </citation>
    <scope>NUCLEOTIDE SEQUENCE</scope>
    <source>
        <strain evidence="2">ChiHjej12B11-7776</strain>
    </source>
</reference>
<dbReference type="Gene3D" id="1.10.10.10">
    <property type="entry name" value="Winged helix-like DNA-binding domain superfamily/Winged helix DNA-binding domain"/>
    <property type="match status" value="1"/>
</dbReference>
<dbReference type="InterPro" id="IPR039422">
    <property type="entry name" value="MarR/SlyA-like"/>
</dbReference>
<dbReference type="AlphaFoldDB" id="A0A9D1MXM5"/>
<reference evidence="2" key="2">
    <citation type="journal article" date="2021" name="PeerJ">
        <title>Extensive microbial diversity within the chicken gut microbiome revealed by metagenomics and culture.</title>
        <authorList>
            <person name="Gilroy R."/>
            <person name="Ravi A."/>
            <person name="Getino M."/>
            <person name="Pursley I."/>
            <person name="Horton D.L."/>
            <person name="Alikhan N.F."/>
            <person name="Baker D."/>
            <person name="Gharbi K."/>
            <person name="Hall N."/>
            <person name="Watson M."/>
            <person name="Adriaenssens E.M."/>
            <person name="Foster-Nyarko E."/>
            <person name="Jarju S."/>
            <person name="Secka A."/>
            <person name="Antonio M."/>
            <person name="Oren A."/>
            <person name="Chaudhuri R.R."/>
            <person name="La Ragione R."/>
            <person name="Hildebrand F."/>
            <person name="Pallen M.J."/>
        </authorList>
    </citation>
    <scope>NUCLEOTIDE SEQUENCE</scope>
    <source>
        <strain evidence="2">ChiHjej12B11-7776</strain>
    </source>
</reference>
<dbReference type="GO" id="GO:0006950">
    <property type="term" value="P:response to stress"/>
    <property type="evidence" value="ECO:0007669"/>
    <property type="project" value="TreeGrafter"/>
</dbReference>
<dbReference type="InterPro" id="IPR000835">
    <property type="entry name" value="HTH_MarR-typ"/>
</dbReference>
<evidence type="ECO:0000259" key="1">
    <source>
        <dbReference type="PROSITE" id="PS50995"/>
    </source>
</evidence>
<protein>
    <submittedName>
        <fullName evidence="2">MarR family transcriptional regulator</fullName>
    </submittedName>
</protein>
<dbReference type="InterPro" id="IPR036388">
    <property type="entry name" value="WH-like_DNA-bd_sf"/>
</dbReference>
<dbReference type="EMBL" id="DVOC01000057">
    <property type="protein sequence ID" value="HIU91025.1"/>
    <property type="molecule type" value="Genomic_DNA"/>
</dbReference>
<name>A0A9D1MXM5_9BACT</name>
<organism evidence="2 3">
    <name type="scientific">Candidatus Fimimonas merdipullorum</name>
    <dbReference type="NCBI Taxonomy" id="2840822"/>
    <lineage>
        <taxon>Bacteria</taxon>
        <taxon>Pseudomonadati</taxon>
        <taxon>Myxococcota</taxon>
        <taxon>Myxococcia</taxon>
        <taxon>Myxococcales</taxon>
        <taxon>Cystobacterineae</taxon>
        <taxon>Myxococcaceae</taxon>
        <taxon>Myxococcaceae incertae sedis</taxon>
        <taxon>Candidatus Fimimonas</taxon>
    </lineage>
</organism>
<dbReference type="InterPro" id="IPR036390">
    <property type="entry name" value="WH_DNA-bd_sf"/>
</dbReference>
<dbReference type="PRINTS" id="PR00598">
    <property type="entry name" value="HTHMARR"/>
</dbReference>